<sequence>MFLVQPRSPQLSWAMSQSIRQNQEAPAVKEPVAAGEGHSAVKQPAEVAGKKPMDEHPAGTEERYAKHSSAEPSTNRSTAATVSRPRGHLAPRGEEVAALSCLKSSIAILPREESSITGVTIVLPCLNSSQNDHREEITQESNRPPLPARRSVRKEAVVPSTNRKHSTCASRARMQGKAVTLPWEKRLRENLALT</sequence>
<dbReference type="Proteomes" id="UP000287651">
    <property type="component" value="Unassembled WGS sequence"/>
</dbReference>
<evidence type="ECO:0000313" key="3">
    <source>
        <dbReference type="Proteomes" id="UP000287651"/>
    </source>
</evidence>
<feature type="compositionally biased region" description="Polar residues" evidence="1">
    <location>
        <begin position="70"/>
        <end position="81"/>
    </location>
</feature>
<evidence type="ECO:0000256" key="1">
    <source>
        <dbReference type="SAM" id="MobiDB-lite"/>
    </source>
</evidence>
<dbReference type="EMBL" id="AMZH03000481">
    <property type="protein sequence ID" value="RRT83492.1"/>
    <property type="molecule type" value="Genomic_DNA"/>
</dbReference>
<organism evidence="2 3">
    <name type="scientific">Ensete ventricosum</name>
    <name type="common">Abyssinian banana</name>
    <name type="synonym">Musa ensete</name>
    <dbReference type="NCBI Taxonomy" id="4639"/>
    <lineage>
        <taxon>Eukaryota</taxon>
        <taxon>Viridiplantae</taxon>
        <taxon>Streptophyta</taxon>
        <taxon>Embryophyta</taxon>
        <taxon>Tracheophyta</taxon>
        <taxon>Spermatophyta</taxon>
        <taxon>Magnoliopsida</taxon>
        <taxon>Liliopsida</taxon>
        <taxon>Zingiberales</taxon>
        <taxon>Musaceae</taxon>
        <taxon>Ensete</taxon>
    </lineage>
</organism>
<gene>
    <name evidence="2" type="ORF">B296_00001452</name>
</gene>
<feature type="region of interest" description="Disordered" evidence="1">
    <location>
        <begin position="135"/>
        <end position="173"/>
    </location>
</feature>
<name>A0A427B4U2_ENSVE</name>
<dbReference type="AlphaFoldDB" id="A0A427B4U2"/>
<feature type="compositionally biased region" description="Basic and acidic residues" evidence="1">
    <location>
        <begin position="48"/>
        <end position="69"/>
    </location>
</feature>
<proteinExistence type="predicted"/>
<evidence type="ECO:0000313" key="2">
    <source>
        <dbReference type="EMBL" id="RRT83492.1"/>
    </source>
</evidence>
<protein>
    <submittedName>
        <fullName evidence="2">Uncharacterized protein</fullName>
    </submittedName>
</protein>
<accession>A0A427B4U2</accession>
<comment type="caution">
    <text evidence="2">The sequence shown here is derived from an EMBL/GenBank/DDBJ whole genome shotgun (WGS) entry which is preliminary data.</text>
</comment>
<reference evidence="2 3" key="1">
    <citation type="journal article" date="2014" name="Agronomy (Basel)">
        <title>A Draft Genome Sequence for Ensete ventricosum, the Drought-Tolerant Tree Against Hunger.</title>
        <authorList>
            <person name="Harrison J."/>
            <person name="Moore K.A."/>
            <person name="Paszkiewicz K."/>
            <person name="Jones T."/>
            <person name="Grant M."/>
            <person name="Ambacheew D."/>
            <person name="Muzemil S."/>
            <person name="Studholme D.J."/>
        </authorList>
    </citation>
    <scope>NUCLEOTIDE SEQUENCE [LARGE SCALE GENOMIC DNA]</scope>
</reference>
<feature type="compositionally biased region" description="Polar residues" evidence="1">
    <location>
        <begin position="7"/>
        <end position="24"/>
    </location>
</feature>
<feature type="region of interest" description="Disordered" evidence="1">
    <location>
        <begin position="1"/>
        <end position="93"/>
    </location>
</feature>